<dbReference type="Pfam" id="PF13333">
    <property type="entry name" value="rve_2"/>
    <property type="match status" value="1"/>
</dbReference>
<sequence length="120" mass="13664">MTAHLSQVTVAPHRGDKLKSELFYLHCFLSIEQLGNSIRQYIHYYNHHCIILYARLMRSRLGSYLHLSGLGMPDRIAQKSPQLRGLSRLLCLQVPDRARRGIIPTQSSLAACCLRHTSHG</sequence>
<dbReference type="AlphaFoldDB" id="A0A2U2BH61"/>
<name>A0A2U2BH61_ALCFA</name>
<gene>
    <name evidence="2" type="ORF">DF183_16015</name>
</gene>
<organism evidence="2 3">
    <name type="scientific">Alcaligenes faecalis</name>
    <dbReference type="NCBI Taxonomy" id="511"/>
    <lineage>
        <taxon>Bacteria</taxon>
        <taxon>Pseudomonadati</taxon>
        <taxon>Pseudomonadota</taxon>
        <taxon>Betaproteobacteria</taxon>
        <taxon>Burkholderiales</taxon>
        <taxon>Alcaligenaceae</taxon>
        <taxon>Alcaligenes</taxon>
    </lineage>
</organism>
<dbReference type="InterPro" id="IPR001584">
    <property type="entry name" value="Integrase_cat-core"/>
</dbReference>
<dbReference type="EMBL" id="QEXO01000004">
    <property type="protein sequence ID" value="PWE13316.1"/>
    <property type="molecule type" value="Genomic_DNA"/>
</dbReference>
<evidence type="ECO:0000313" key="3">
    <source>
        <dbReference type="Proteomes" id="UP000245216"/>
    </source>
</evidence>
<proteinExistence type="predicted"/>
<reference evidence="2 3" key="1">
    <citation type="submission" date="2018-05" db="EMBL/GenBank/DDBJ databases">
        <title>Genome Sequence of an Efficient Indole-Degrading Bacterium, Alcaligenes sp.YBY.</title>
        <authorList>
            <person name="Yang B."/>
        </authorList>
    </citation>
    <scope>NUCLEOTIDE SEQUENCE [LARGE SCALE GENOMIC DNA]</scope>
    <source>
        <strain evidence="2 3">YBY</strain>
    </source>
</reference>
<reference evidence="2 3" key="2">
    <citation type="submission" date="2018-05" db="EMBL/GenBank/DDBJ databases">
        <authorList>
            <person name="Lanie J.A."/>
            <person name="Ng W.-L."/>
            <person name="Kazmierczak K.M."/>
            <person name="Andrzejewski T.M."/>
            <person name="Davidsen T.M."/>
            <person name="Wayne K.J."/>
            <person name="Tettelin H."/>
            <person name="Glass J.I."/>
            <person name="Rusch D."/>
            <person name="Podicherti R."/>
            <person name="Tsui H.-C.T."/>
            <person name="Winkler M.E."/>
        </authorList>
    </citation>
    <scope>NUCLEOTIDE SEQUENCE [LARGE SCALE GENOMIC DNA]</scope>
    <source>
        <strain evidence="2 3">YBY</strain>
    </source>
</reference>
<comment type="caution">
    <text evidence="2">The sequence shown here is derived from an EMBL/GenBank/DDBJ whole genome shotgun (WGS) entry which is preliminary data.</text>
</comment>
<dbReference type="Proteomes" id="UP000245216">
    <property type="component" value="Unassembled WGS sequence"/>
</dbReference>
<feature type="domain" description="Integrase catalytic" evidence="1">
    <location>
        <begin position="18"/>
        <end position="48"/>
    </location>
</feature>
<dbReference type="RefSeq" id="WP_109089577.1">
    <property type="nucleotide sequence ID" value="NZ_QEXO01000004.1"/>
</dbReference>
<dbReference type="GO" id="GO:0015074">
    <property type="term" value="P:DNA integration"/>
    <property type="evidence" value="ECO:0007669"/>
    <property type="project" value="InterPro"/>
</dbReference>
<evidence type="ECO:0000259" key="1">
    <source>
        <dbReference type="Pfam" id="PF13333"/>
    </source>
</evidence>
<protein>
    <recommendedName>
        <fullName evidence="1">Integrase catalytic domain-containing protein</fullName>
    </recommendedName>
</protein>
<accession>A0A2U2BH61</accession>
<evidence type="ECO:0000313" key="2">
    <source>
        <dbReference type="EMBL" id="PWE13316.1"/>
    </source>
</evidence>